<name>A0A2M3ZLM9_9DIPT</name>
<proteinExistence type="predicted"/>
<dbReference type="EMBL" id="GGFM01008703">
    <property type="protein sequence ID" value="MBW29454.1"/>
    <property type="molecule type" value="Transcribed_RNA"/>
</dbReference>
<protein>
    <recommendedName>
        <fullName evidence="3">Secreted peptide</fullName>
    </recommendedName>
</protein>
<evidence type="ECO:0000313" key="2">
    <source>
        <dbReference type="EMBL" id="MBW29454.1"/>
    </source>
</evidence>
<evidence type="ECO:0008006" key="3">
    <source>
        <dbReference type="Google" id="ProtNLM"/>
    </source>
</evidence>
<accession>A0A2M3ZLM9</accession>
<evidence type="ECO:0000256" key="1">
    <source>
        <dbReference type="SAM" id="SignalP"/>
    </source>
</evidence>
<keyword evidence="1" id="KW-0732">Signal</keyword>
<reference evidence="2" key="1">
    <citation type="submission" date="2018-01" db="EMBL/GenBank/DDBJ databases">
        <title>An insight into the sialome of Amazonian anophelines.</title>
        <authorList>
            <person name="Ribeiro J.M."/>
            <person name="Scarpassa V."/>
            <person name="Calvo E."/>
        </authorList>
    </citation>
    <scope>NUCLEOTIDE SEQUENCE</scope>
    <source>
        <tissue evidence="2">Salivary glands</tissue>
    </source>
</reference>
<feature type="chain" id="PRO_5014934583" description="Secreted peptide" evidence="1">
    <location>
        <begin position="28"/>
        <end position="66"/>
    </location>
</feature>
<organism evidence="2">
    <name type="scientific">Anopheles braziliensis</name>
    <dbReference type="NCBI Taxonomy" id="58242"/>
    <lineage>
        <taxon>Eukaryota</taxon>
        <taxon>Metazoa</taxon>
        <taxon>Ecdysozoa</taxon>
        <taxon>Arthropoda</taxon>
        <taxon>Hexapoda</taxon>
        <taxon>Insecta</taxon>
        <taxon>Pterygota</taxon>
        <taxon>Neoptera</taxon>
        <taxon>Endopterygota</taxon>
        <taxon>Diptera</taxon>
        <taxon>Nematocera</taxon>
        <taxon>Culicoidea</taxon>
        <taxon>Culicidae</taxon>
        <taxon>Anophelinae</taxon>
        <taxon>Anopheles</taxon>
    </lineage>
</organism>
<dbReference type="AlphaFoldDB" id="A0A2M3ZLM9"/>
<feature type="signal peptide" evidence="1">
    <location>
        <begin position="1"/>
        <end position="27"/>
    </location>
</feature>
<sequence>MWPMMCVCVYVCVCVCACVWLEGGTCAKKETSVHHQRIQTVKQISTTKKIEEYSGRKEENDANQFA</sequence>